<reference evidence="1 2" key="1">
    <citation type="submission" date="2015-03" db="EMBL/GenBank/DDBJ databases">
        <title>Genome sequence of Pseudoalteromonas aurantia.</title>
        <authorList>
            <person name="Xie B.-B."/>
            <person name="Rong J.-C."/>
            <person name="Qin Q.-L."/>
            <person name="Zhang Y.-Z."/>
        </authorList>
    </citation>
    <scope>NUCLEOTIDE SEQUENCE [LARGE SCALE GENOMIC DNA]</scope>
    <source>
        <strain evidence="1 2">208</strain>
    </source>
</reference>
<dbReference type="Proteomes" id="UP000615755">
    <property type="component" value="Unassembled WGS sequence"/>
</dbReference>
<keyword evidence="2" id="KW-1185">Reference proteome</keyword>
<accession>A0ABR9EBB9</accession>
<dbReference type="EMBL" id="AQGV01000012">
    <property type="protein sequence ID" value="MBE0368273.1"/>
    <property type="molecule type" value="Genomic_DNA"/>
</dbReference>
<evidence type="ECO:0000313" key="1">
    <source>
        <dbReference type="EMBL" id="MBE0368273.1"/>
    </source>
</evidence>
<protein>
    <submittedName>
        <fullName evidence="1">Uncharacterized protein</fullName>
    </submittedName>
</protein>
<proteinExistence type="predicted"/>
<comment type="caution">
    <text evidence="1">The sequence shown here is derived from an EMBL/GenBank/DDBJ whole genome shotgun (WGS) entry which is preliminary data.</text>
</comment>
<organism evidence="1 2">
    <name type="scientific">Pseudoalteromonas aurantia 208</name>
    <dbReference type="NCBI Taxonomy" id="1314867"/>
    <lineage>
        <taxon>Bacteria</taxon>
        <taxon>Pseudomonadati</taxon>
        <taxon>Pseudomonadota</taxon>
        <taxon>Gammaproteobacteria</taxon>
        <taxon>Alteromonadales</taxon>
        <taxon>Pseudoalteromonadaceae</taxon>
        <taxon>Pseudoalteromonas</taxon>
    </lineage>
</organism>
<name>A0ABR9EBB9_9GAMM</name>
<evidence type="ECO:0000313" key="2">
    <source>
        <dbReference type="Proteomes" id="UP000615755"/>
    </source>
</evidence>
<gene>
    <name evidence="1" type="ORF">PAUR_a1840</name>
</gene>
<sequence>MSFISIENDYNIFKTLAAFAYNWIVSESIENKTRKLVINNI</sequence>